<name>X1JPX2_9ZZZZ</name>
<organism evidence="1">
    <name type="scientific">marine sediment metagenome</name>
    <dbReference type="NCBI Taxonomy" id="412755"/>
    <lineage>
        <taxon>unclassified sequences</taxon>
        <taxon>metagenomes</taxon>
        <taxon>ecological metagenomes</taxon>
    </lineage>
</organism>
<dbReference type="EMBL" id="BARV01000323">
    <property type="protein sequence ID" value="GAH96801.1"/>
    <property type="molecule type" value="Genomic_DNA"/>
</dbReference>
<proteinExistence type="predicted"/>
<sequence length="136" mass="14630">MDTSFSSYLSSSSVRERISLDPEKFEASLPGKEGSLSNFKGLLKDGRLELLWTPAEGGKKNILGASLLDKKGNPLTIANVIATYEASSHDKRKFSAAFKGRVEKGQLHGELLAQKGKLSGVVSLAQPKDARINNLA</sequence>
<comment type="caution">
    <text evidence="1">The sequence shown here is derived from an EMBL/GenBank/DDBJ whole genome shotgun (WGS) entry which is preliminary data.</text>
</comment>
<gene>
    <name evidence="1" type="ORF">S06H3_01321</name>
</gene>
<reference evidence="1" key="1">
    <citation type="journal article" date="2014" name="Front. Microbiol.">
        <title>High frequency of phylogenetically diverse reductive dehalogenase-homologous genes in deep subseafloor sedimentary metagenomes.</title>
        <authorList>
            <person name="Kawai M."/>
            <person name="Futagami T."/>
            <person name="Toyoda A."/>
            <person name="Takaki Y."/>
            <person name="Nishi S."/>
            <person name="Hori S."/>
            <person name="Arai W."/>
            <person name="Tsubouchi T."/>
            <person name="Morono Y."/>
            <person name="Uchiyama I."/>
            <person name="Ito T."/>
            <person name="Fujiyama A."/>
            <person name="Inagaki F."/>
            <person name="Takami H."/>
        </authorList>
    </citation>
    <scope>NUCLEOTIDE SEQUENCE</scope>
    <source>
        <strain evidence="1">Expedition CK06-06</strain>
    </source>
</reference>
<dbReference type="AlphaFoldDB" id="X1JPX2"/>
<evidence type="ECO:0000313" key="1">
    <source>
        <dbReference type="EMBL" id="GAH96801.1"/>
    </source>
</evidence>
<accession>X1JPX2</accession>
<protein>
    <submittedName>
        <fullName evidence="1">Uncharacterized protein</fullName>
    </submittedName>
</protein>